<name>A0A9P4MK79_9PEZI</name>
<feature type="compositionally biased region" description="Low complexity" evidence="1">
    <location>
        <begin position="282"/>
        <end position="304"/>
    </location>
</feature>
<dbReference type="Proteomes" id="UP000799439">
    <property type="component" value="Unassembled WGS sequence"/>
</dbReference>
<dbReference type="EMBL" id="ML996089">
    <property type="protein sequence ID" value="KAF2150521.1"/>
    <property type="molecule type" value="Genomic_DNA"/>
</dbReference>
<feature type="compositionally biased region" description="Basic and acidic residues" evidence="1">
    <location>
        <begin position="253"/>
        <end position="265"/>
    </location>
</feature>
<feature type="compositionally biased region" description="Basic and acidic residues" evidence="1">
    <location>
        <begin position="147"/>
        <end position="157"/>
    </location>
</feature>
<feature type="compositionally biased region" description="Basic and acidic residues" evidence="1">
    <location>
        <begin position="76"/>
        <end position="93"/>
    </location>
</feature>
<evidence type="ECO:0000313" key="2">
    <source>
        <dbReference type="EMBL" id="KAF2150521.1"/>
    </source>
</evidence>
<dbReference type="OrthoDB" id="5401193at2759"/>
<feature type="compositionally biased region" description="Polar residues" evidence="1">
    <location>
        <begin position="129"/>
        <end position="138"/>
    </location>
</feature>
<comment type="caution">
    <text evidence="2">The sequence shown here is derived from an EMBL/GenBank/DDBJ whole genome shotgun (WGS) entry which is preliminary data.</text>
</comment>
<feature type="region of interest" description="Disordered" evidence="1">
    <location>
        <begin position="1"/>
        <end position="41"/>
    </location>
</feature>
<reference evidence="2" key="1">
    <citation type="journal article" date="2020" name="Stud. Mycol.">
        <title>101 Dothideomycetes genomes: a test case for predicting lifestyles and emergence of pathogens.</title>
        <authorList>
            <person name="Haridas S."/>
            <person name="Albert R."/>
            <person name="Binder M."/>
            <person name="Bloem J."/>
            <person name="Labutti K."/>
            <person name="Salamov A."/>
            <person name="Andreopoulos B."/>
            <person name="Baker S."/>
            <person name="Barry K."/>
            <person name="Bills G."/>
            <person name="Bluhm B."/>
            <person name="Cannon C."/>
            <person name="Castanera R."/>
            <person name="Culley D."/>
            <person name="Daum C."/>
            <person name="Ezra D."/>
            <person name="Gonzalez J."/>
            <person name="Henrissat B."/>
            <person name="Kuo A."/>
            <person name="Liang C."/>
            <person name="Lipzen A."/>
            <person name="Lutzoni F."/>
            <person name="Magnuson J."/>
            <person name="Mondo S."/>
            <person name="Nolan M."/>
            <person name="Ohm R."/>
            <person name="Pangilinan J."/>
            <person name="Park H.-J."/>
            <person name="Ramirez L."/>
            <person name="Alfaro M."/>
            <person name="Sun H."/>
            <person name="Tritt A."/>
            <person name="Yoshinaga Y."/>
            <person name="Zwiers L.-H."/>
            <person name="Turgeon B."/>
            <person name="Goodwin S."/>
            <person name="Spatafora J."/>
            <person name="Crous P."/>
            <person name="Grigoriev I."/>
        </authorList>
    </citation>
    <scope>NUCLEOTIDE SEQUENCE</scope>
    <source>
        <strain evidence="2">CBS 260.36</strain>
    </source>
</reference>
<feature type="compositionally biased region" description="Polar residues" evidence="1">
    <location>
        <begin position="158"/>
        <end position="176"/>
    </location>
</feature>
<evidence type="ECO:0000256" key="1">
    <source>
        <dbReference type="SAM" id="MobiDB-lite"/>
    </source>
</evidence>
<feature type="compositionally biased region" description="Polar residues" evidence="1">
    <location>
        <begin position="331"/>
        <end position="347"/>
    </location>
</feature>
<sequence>MSFYDVQQPWAAVQGRRESTWDQQKPPSRSGETPISTAEPSTAFLTQLEEVEKAIDNLMKSGKFFPGGPAPHINSGRRDSFPVHGRGYSEADSRPSGGSSRHHSVSEFDGGRPGSSVGLQGYYAAQRFQPRQNDQEQMMQAKRRMAAQRERELRNYHQEQQYNRNSTAKPERSSLNPDAMNEEERRDLIARQHRALYGQEASLYSPDGSAPRPSQDARASISGAARGPSPLAFDPFGMQKPQPGAEPAVQMPTRDHTGPGSERRTSTSPPSASRSNFGVGDTTSSSATNSAASPLTSPSLGPGNMPSIASQGGIAPIGSRPIQAAVGAAKRSTTPNERSTSAASNPGTADKTPALGQWGASSGVWGASKNALGVQASVWG</sequence>
<keyword evidence="3" id="KW-1185">Reference proteome</keyword>
<feature type="compositionally biased region" description="Polar residues" evidence="1">
    <location>
        <begin position="21"/>
        <end position="41"/>
    </location>
</feature>
<accession>A0A9P4MK79</accession>
<gene>
    <name evidence="2" type="ORF">K461DRAFT_280521</name>
</gene>
<dbReference type="AlphaFoldDB" id="A0A9P4MK79"/>
<feature type="compositionally biased region" description="Low complexity" evidence="1">
    <location>
        <begin position="266"/>
        <end position="275"/>
    </location>
</feature>
<organism evidence="2 3">
    <name type="scientific">Myriangium duriaei CBS 260.36</name>
    <dbReference type="NCBI Taxonomy" id="1168546"/>
    <lineage>
        <taxon>Eukaryota</taxon>
        <taxon>Fungi</taxon>
        <taxon>Dikarya</taxon>
        <taxon>Ascomycota</taxon>
        <taxon>Pezizomycotina</taxon>
        <taxon>Dothideomycetes</taxon>
        <taxon>Dothideomycetidae</taxon>
        <taxon>Myriangiales</taxon>
        <taxon>Myriangiaceae</taxon>
        <taxon>Myriangium</taxon>
    </lineage>
</organism>
<feature type="region of interest" description="Disordered" evidence="1">
    <location>
        <begin position="62"/>
        <end position="366"/>
    </location>
</feature>
<protein>
    <submittedName>
        <fullName evidence="2">Uncharacterized protein</fullName>
    </submittedName>
</protein>
<evidence type="ECO:0000313" key="3">
    <source>
        <dbReference type="Proteomes" id="UP000799439"/>
    </source>
</evidence>
<proteinExistence type="predicted"/>